<dbReference type="RefSeq" id="WP_163051974.1">
    <property type="nucleotide sequence ID" value="NZ_AP019695.1"/>
</dbReference>
<gene>
    <name evidence="2" type="ORF">Aargi30884_15840</name>
</gene>
<dbReference type="Proteomes" id="UP000464754">
    <property type="component" value="Chromosome"/>
</dbReference>
<reference evidence="3" key="1">
    <citation type="submission" date="2019-05" db="EMBL/GenBank/DDBJ databases">
        <title>Complete genome sequencing of Absiella argi strain JCM 30884.</title>
        <authorList>
            <person name="Sakamoto M."/>
            <person name="Murakami T."/>
            <person name="Mori H."/>
        </authorList>
    </citation>
    <scope>NUCLEOTIDE SEQUENCE [LARGE SCALE GENOMIC DNA]</scope>
    <source>
        <strain evidence="3">JCM 30884</strain>
    </source>
</reference>
<keyword evidence="3" id="KW-1185">Reference proteome</keyword>
<sequence length="69" mass="8054">MEFLKMEQKQHDSTVFFERGCINVRREDFYLIASIIMLLGMAVNYILKDISGILFCGFLYLGAEIKLKK</sequence>
<evidence type="ECO:0000313" key="2">
    <source>
        <dbReference type="EMBL" id="BBK22681.1"/>
    </source>
</evidence>
<dbReference type="KEGG" id="aarg:Aargi30884_15840"/>
<proteinExistence type="predicted"/>
<protein>
    <submittedName>
        <fullName evidence="2">Uncharacterized protein</fullName>
    </submittedName>
</protein>
<keyword evidence="1" id="KW-1133">Transmembrane helix</keyword>
<evidence type="ECO:0000256" key="1">
    <source>
        <dbReference type="SAM" id="Phobius"/>
    </source>
</evidence>
<organism evidence="2 3">
    <name type="scientific">Amedibacterium intestinale</name>
    <dbReference type="NCBI Taxonomy" id="2583452"/>
    <lineage>
        <taxon>Bacteria</taxon>
        <taxon>Bacillati</taxon>
        <taxon>Bacillota</taxon>
        <taxon>Erysipelotrichia</taxon>
        <taxon>Erysipelotrichales</taxon>
        <taxon>Erysipelotrichaceae</taxon>
        <taxon>Amedibacterium</taxon>
    </lineage>
</organism>
<name>A0A6N4TJC8_9FIRM</name>
<dbReference type="EMBL" id="AP019695">
    <property type="protein sequence ID" value="BBK22681.1"/>
    <property type="molecule type" value="Genomic_DNA"/>
</dbReference>
<keyword evidence="1" id="KW-0472">Membrane</keyword>
<accession>A0A6N4TJC8</accession>
<dbReference type="AlphaFoldDB" id="A0A6N4TJC8"/>
<keyword evidence="1" id="KW-0812">Transmembrane</keyword>
<evidence type="ECO:0000313" key="3">
    <source>
        <dbReference type="Proteomes" id="UP000464754"/>
    </source>
</evidence>
<feature type="transmembrane region" description="Helical" evidence="1">
    <location>
        <begin position="29"/>
        <end position="47"/>
    </location>
</feature>